<keyword evidence="1" id="KW-0732">Signal</keyword>
<reference evidence="4" key="1">
    <citation type="journal article" date="2019" name="Int. J. Syst. Evol. Microbiol.">
        <title>The Global Catalogue of Microorganisms (GCM) 10K type strain sequencing project: providing services to taxonomists for standard genome sequencing and annotation.</title>
        <authorList>
            <consortium name="The Broad Institute Genomics Platform"/>
            <consortium name="The Broad Institute Genome Sequencing Center for Infectious Disease"/>
            <person name="Wu L."/>
            <person name="Ma J."/>
        </authorList>
    </citation>
    <scope>NUCLEOTIDE SEQUENCE [LARGE SCALE GENOMIC DNA]</scope>
    <source>
        <strain evidence="4">KCTC 52924</strain>
    </source>
</reference>
<name>A0ABW5VGJ1_9FLAO</name>
<dbReference type="InterPro" id="IPR036163">
    <property type="entry name" value="HMA_dom_sf"/>
</dbReference>
<dbReference type="EMBL" id="JBHUOK010000030">
    <property type="protein sequence ID" value="MFD2790249.1"/>
    <property type="molecule type" value="Genomic_DNA"/>
</dbReference>
<protein>
    <submittedName>
        <fullName evidence="3">DUF3347 domain-containing protein</fullName>
    </submittedName>
</protein>
<dbReference type="SUPFAM" id="SSF55008">
    <property type="entry name" value="HMA, heavy metal-associated domain"/>
    <property type="match status" value="1"/>
</dbReference>
<dbReference type="Pfam" id="PF11827">
    <property type="entry name" value="DUF3347"/>
    <property type="match status" value="1"/>
</dbReference>
<dbReference type="InterPro" id="IPR021782">
    <property type="entry name" value="DUF3347"/>
</dbReference>
<evidence type="ECO:0000259" key="2">
    <source>
        <dbReference type="Pfam" id="PF11827"/>
    </source>
</evidence>
<feature type="domain" description="DUF3347" evidence="2">
    <location>
        <begin position="149"/>
        <end position="238"/>
    </location>
</feature>
<proteinExistence type="predicted"/>
<comment type="caution">
    <text evidence="3">The sequence shown here is derived from an EMBL/GenBank/DDBJ whole genome shotgun (WGS) entry which is preliminary data.</text>
</comment>
<feature type="signal peptide" evidence="1">
    <location>
        <begin position="1"/>
        <end position="23"/>
    </location>
</feature>
<keyword evidence="4" id="KW-1185">Reference proteome</keyword>
<accession>A0ABW5VGJ1</accession>
<evidence type="ECO:0000313" key="3">
    <source>
        <dbReference type="EMBL" id="MFD2790249.1"/>
    </source>
</evidence>
<feature type="chain" id="PRO_5046794440" evidence="1">
    <location>
        <begin position="24"/>
        <end position="285"/>
    </location>
</feature>
<dbReference type="RefSeq" id="WP_251805733.1">
    <property type="nucleotide sequence ID" value="NZ_CP166679.1"/>
</dbReference>
<evidence type="ECO:0000256" key="1">
    <source>
        <dbReference type="SAM" id="SignalP"/>
    </source>
</evidence>
<sequence length="285" mass="32054">MKIPVFKIVMALTLMLSFTTTSAQIKNATIETVLIFGNCDRCKSSIEAAGNIKRRASVDWDKDTRMATLTYDALQTNQDEILKRIALAGYNNEKYYAPEDAYSKLPECCQYDSAKKTIAKVEALGLNTKDDAIQNSNEEIWDANQLKSVFDRYFSLKDALVSSDANTASQSAAKLLAVLKEVKMQSLPMEVHIEWMKVSKDLIANTLQITTTKAIDEQRQQFMSLSKNMFSLMKVSKSETPIYYQFCPMANNGKGANWLSKESTIKNPYYGSQMLNCGKTVETIK</sequence>
<evidence type="ECO:0000313" key="4">
    <source>
        <dbReference type="Proteomes" id="UP001597532"/>
    </source>
</evidence>
<gene>
    <name evidence="3" type="ORF">ACFS1K_10775</name>
</gene>
<organism evidence="3 4">
    <name type="scientific">Arenibacter antarcticus</name>
    <dbReference type="NCBI Taxonomy" id="2040469"/>
    <lineage>
        <taxon>Bacteria</taxon>
        <taxon>Pseudomonadati</taxon>
        <taxon>Bacteroidota</taxon>
        <taxon>Flavobacteriia</taxon>
        <taxon>Flavobacteriales</taxon>
        <taxon>Flavobacteriaceae</taxon>
        <taxon>Arenibacter</taxon>
    </lineage>
</organism>
<dbReference type="Proteomes" id="UP001597532">
    <property type="component" value="Unassembled WGS sequence"/>
</dbReference>